<dbReference type="Pfam" id="PF01612">
    <property type="entry name" value="DNA_pol_A_exo1"/>
    <property type="match status" value="1"/>
</dbReference>
<comment type="caution">
    <text evidence="2">The sequence shown here is derived from an EMBL/GenBank/DDBJ whole genome shotgun (WGS) entry which is preliminary data.</text>
</comment>
<dbReference type="STRING" id="361077.A0A152A0S7"/>
<evidence type="ECO:0000313" key="3">
    <source>
        <dbReference type="Proteomes" id="UP000076078"/>
    </source>
</evidence>
<dbReference type="CDD" id="cd06148">
    <property type="entry name" value="Egl_like_exo"/>
    <property type="match status" value="1"/>
</dbReference>
<feature type="domain" description="3'-5' exonuclease" evidence="1">
    <location>
        <begin position="129"/>
        <end position="321"/>
    </location>
</feature>
<dbReference type="InterPro" id="IPR052144">
    <property type="entry name" value="piRNA_biogenesis_EXD1"/>
</dbReference>
<dbReference type="SMART" id="SM00474">
    <property type="entry name" value="35EXOc"/>
    <property type="match status" value="1"/>
</dbReference>
<dbReference type="EMBL" id="LODT01000020">
    <property type="protein sequence ID" value="KYQ99862.1"/>
    <property type="molecule type" value="Genomic_DNA"/>
</dbReference>
<dbReference type="InterPro" id="IPR012337">
    <property type="entry name" value="RNaseH-like_sf"/>
</dbReference>
<keyword evidence="3" id="KW-1185">Reference proteome</keyword>
<dbReference type="OMA" id="VHDCRRD"/>
<dbReference type="SUPFAM" id="SSF53098">
    <property type="entry name" value="Ribonuclease H-like"/>
    <property type="match status" value="1"/>
</dbReference>
<organism evidence="2 3">
    <name type="scientific">Tieghemostelium lacteum</name>
    <name type="common">Slime mold</name>
    <name type="synonym">Dictyostelium lacteum</name>
    <dbReference type="NCBI Taxonomy" id="361077"/>
    <lineage>
        <taxon>Eukaryota</taxon>
        <taxon>Amoebozoa</taxon>
        <taxon>Evosea</taxon>
        <taxon>Eumycetozoa</taxon>
        <taxon>Dictyostelia</taxon>
        <taxon>Dictyosteliales</taxon>
        <taxon>Raperosteliaceae</taxon>
        <taxon>Tieghemostelium</taxon>
    </lineage>
</organism>
<dbReference type="AlphaFoldDB" id="A0A152A0S7"/>
<evidence type="ECO:0000259" key="1">
    <source>
        <dbReference type="SMART" id="SM00474"/>
    </source>
</evidence>
<dbReference type="GO" id="GO:0008408">
    <property type="term" value="F:3'-5' exonuclease activity"/>
    <property type="evidence" value="ECO:0007669"/>
    <property type="project" value="InterPro"/>
</dbReference>
<dbReference type="GO" id="GO:0006139">
    <property type="term" value="P:nucleobase-containing compound metabolic process"/>
    <property type="evidence" value="ECO:0007669"/>
    <property type="project" value="InterPro"/>
</dbReference>
<dbReference type="Gene3D" id="3.30.420.10">
    <property type="entry name" value="Ribonuclease H-like superfamily/Ribonuclease H"/>
    <property type="match status" value="1"/>
</dbReference>
<proteinExistence type="predicted"/>
<reference evidence="2 3" key="1">
    <citation type="submission" date="2015-12" db="EMBL/GenBank/DDBJ databases">
        <title>Dictyostelia acquired genes for synthesis and detection of signals that induce cell-type specialization by lateral gene transfer from prokaryotes.</title>
        <authorList>
            <person name="Gloeckner G."/>
            <person name="Schaap P."/>
        </authorList>
    </citation>
    <scope>NUCLEOTIDE SEQUENCE [LARGE SCALE GENOMIC DNA]</scope>
    <source>
        <strain evidence="2 3">TK</strain>
    </source>
</reference>
<name>A0A152A0S7_TIELA</name>
<protein>
    <recommendedName>
        <fullName evidence="1">3'-5' exonuclease domain-containing protein</fullName>
    </recommendedName>
</protein>
<sequence>MFYNSILKSGQWFQKSLNVVVKNSASRPCQVFNQELITSMFKRYYATGDRAERRDRLYKKLLTLPGSNLKKTIKEIRDSSLDLIKEKAGQDNEFLKTQGLTPDEIKQFNEAQVDKLEELGKIESSFDGVYLIDKVSQIRAALNHIKKEKLIGLDLEGLEMGKKGNLSLVQISTENGRVYLFDIVSLGYNVFRFGLKEVLESREILKVVHDCRRDSEILYHRYKVSLAHIYDVQIGHALLEKKERGNIPIRRFGFHELTHIYARKYSEPCVNIKFQAKDLFKDGNVRQIWEQRPLPKLLVDYSSLDSAVLLPIYYTMKTKLTSEYDKRFLRKKFKEQLSYFKDSKIVQK</sequence>
<gene>
    <name evidence="2" type="ORF">DLAC_11563</name>
</gene>
<dbReference type="PANTHER" id="PTHR46628">
    <property type="entry name" value="PIRNA BIOGENESIS PROTEIN EXD1"/>
    <property type="match status" value="1"/>
</dbReference>
<dbReference type="GO" id="GO:1990923">
    <property type="term" value="C:PET complex"/>
    <property type="evidence" value="ECO:0007669"/>
    <property type="project" value="TreeGrafter"/>
</dbReference>
<dbReference type="OrthoDB" id="368776at2759"/>
<dbReference type="InterPro" id="IPR002562">
    <property type="entry name" value="3'-5'_exonuclease_dom"/>
</dbReference>
<dbReference type="GO" id="GO:0003676">
    <property type="term" value="F:nucleic acid binding"/>
    <property type="evidence" value="ECO:0007669"/>
    <property type="project" value="InterPro"/>
</dbReference>
<dbReference type="InParanoid" id="A0A152A0S7"/>
<evidence type="ECO:0000313" key="2">
    <source>
        <dbReference type="EMBL" id="KYQ99862.1"/>
    </source>
</evidence>
<dbReference type="PANTHER" id="PTHR46628:SF1">
    <property type="entry name" value="PIRNA BIOGENESIS PROTEIN EXD1"/>
    <property type="match status" value="1"/>
</dbReference>
<dbReference type="InterPro" id="IPR036397">
    <property type="entry name" value="RNaseH_sf"/>
</dbReference>
<dbReference type="Proteomes" id="UP000076078">
    <property type="component" value="Unassembled WGS sequence"/>
</dbReference>
<accession>A0A152A0S7</accession>